<name>A0A8H6RXC2_MYCCL</name>
<dbReference type="OrthoDB" id="3145912at2759"/>
<dbReference type="Proteomes" id="UP000613580">
    <property type="component" value="Unassembled WGS sequence"/>
</dbReference>
<protein>
    <submittedName>
        <fullName evidence="1">Uncharacterized protein</fullName>
    </submittedName>
</protein>
<organism evidence="1 2">
    <name type="scientific">Mycena chlorophos</name>
    <name type="common">Agaric fungus</name>
    <name type="synonym">Agaricus chlorophos</name>
    <dbReference type="NCBI Taxonomy" id="658473"/>
    <lineage>
        <taxon>Eukaryota</taxon>
        <taxon>Fungi</taxon>
        <taxon>Dikarya</taxon>
        <taxon>Basidiomycota</taxon>
        <taxon>Agaricomycotina</taxon>
        <taxon>Agaricomycetes</taxon>
        <taxon>Agaricomycetidae</taxon>
        <taxon>Agaricales</taxon>
        <taxon>Marasmiineae</taxon>
        <taxon>Mycenaceae</taxon>
        <taxon>Mycena</taxon>
    </lineage>
</organism>
<gene>
    <name evidence="1" type="ORF">HMN09_01393800</name>
</gene>
<sequence length="298" mass="33401">MSASASSPFLPPELEQRIFCSLAYEQPYEVRSLMLVAWRVKEWVEHLLYRTLVVGFQHDFSSAALPHLIKLPLRKLLHSARPRALFGTAVRNLLIDEGYNVTREDVAEALSLCHSVQDLVLLPYVAMQGTLDHLRGLKQLKCRLALFFDCTPATDVQLAHYPALAQLTHLEVLDIEPLQNPEALSQILALPSLTHLATGSGSSPHLVGQPTNLLIEALHPRGKLQAFVVIYYSITPERDPQGEVEPRLRENPSFVALSDLEMWSLGWGNAVLGLEDDLWTQADKHILRRRAGETEGEQ</sequence>
<comment type="caution">
    <text evidence="1">The sequence shown here is derived from an EMBL/GenBank/DDBJ whole genome shotgun (WGS) entry which is preliminary data.</text>
</comment>
<dbReference type="EMBL" id="JACAZE010000035">
    <property type="protein sequence ID" value="KAF7288413.1"/>
    <property type="molecule type" value="Genomic_DNA"/>
</dbReference>
<evidence type="ECO:0000313" key="2">
    <source>
        <dbReference type="Proteomes" id="UP000613580"/>
    </source>
</evidence>
<accession>A0A8H6RXC2</accession>
<keyword evidence="2" id="KW-1185">Reference proteome</keyword>
<proteinExistence type="predicted"/>
<evidence type="ECO:0000313" key="1">
    <source>
        <dbReference type="EMBL" id="KAF7288413.1"/>
    </source>
</evidence>
<reference evidence="1" key="1">
    <citation type="submission" date="2020-05" db="EMBL/GenBank/DDBJ databases">
        <title>Mycena genomes resolve the evolution of fungal bioluminescence.</title>
        <authorList>
            <person name="Tsai I.J."/>
        </authorList>
    </citation>
    <scope>NUCLEOTIDE SEQUENCE</scope>
    <source>
        <strain evidence="1">110903Hualien_Pintung</strain>
    </source>
</reference>
<dbReference type="AlphaFoldDB" id="A0A8H6RXC2"/>